<dbReference type="Proteomes" id="UP001593833">
    <property type="component" value="Unassembled WGS sequence"/>
</dbReference>
<evidence type="ECO:0000256" key="7">
    <source>
        <dbReference type="ARBA" id="ARBA00041682"/>
    </source>
</evidence>
<feature type="non-terminal residue" evidence="10">
    <location>
        <position position="1"/>
    </location>
</feature>
<sequence>AVRGEIPVDVAVMVHNNARAGAKKKARLRGIATEWVPRKSFSSEEAYSQRLLDILADYEIDIVALAGFMQLIPPEVIRRYEHRITNIHPALLPFFGGRGFYGMKVHEAVFASGMKVSGPTVHLVDEEYDHGPILMQRAVAIDDCKNPEEIAARVLAEEHKLYPLALGRLAQGSFRIEGRRAVTLETPSATAGGGA</sequence>
<dbReference type="SUPFAM" id="SSF53328">
    <property type="entry name" value="Formyltransferase"/>
    <property type="match status" value="1"/>
</dbReference>
<dbReference type="InterPro" id="IPR001555">
    <property type="entry name" value="GART_AS"/>
</dbReference>
<evidence type="ECO:0000256" key="2">
    <source>
        <dbReference type="ARBA" id="ARBA00012254"/>
    </source>
</evidence>
<keyword evidence="4" id="KW-0658">Purine biosynthesis</keyword>
<comment type="catalytic activity">
    <reaction evidence="8">
        <text>N(1)-(5-phospho-beta-D-ribosyl)glycinamide + (6R)-10-formyltetrahydrofolate = N(2)-formyl-N(1)-(5-phospho-beta-D-ribosyl)glycinamide + (6S)-5,6,7,8-tetrahydrofolate + H(+)</text>
        <dbReference type="Rhea" id="RHEA:15053"/>
        <dbReference type="ChEBI" id="CHEBI:15378"/>
        <dbReference type="ChEBI" id="CHEBI:57453"/>
        <dbReference type="ChEBI" id="CHEBI:143788"/>
        <dbReference type="ChEBI" id="CHEBI:147286"/>
        <dbReference type="ChEBI" id="CHEBI:195366"/>
        <dbReference type="EC" id="2.1.2.2"/>
    </reaction>
</comment>
<dbReference type="EMBL" id="JBHPKH010000028">
    <property type="protein sequence ID" value="MFC1572659.1"/>
    <property type="molecule type" value="Genomic_DNA"/>
</dbReference>
<comment type="similarity">
    <text evidence="5">Belongs to the GART family.</text>
</comment>
<dbReference type="EC" id="2.1.2.2" evidence="2"/>
<dbReference type="Pfam" id="PF00551">
    <property type="entry name" value="Formyl_trans_N"/>
    <property type="match status" value="1"/>
</dbReference>
<comment type="caution">
    <text evidence="10">The sequence shown here is derived from an EMBL/GenBank/DDBJ whole genome shotgun (WGS) entry which is preliminary data.</text>
</comment>
<proteinExistence type="inferred from homology"/>
<evidence type="ECO:0000313" key="10">
    <source>
        <dbReference type="EMBL" id="MFC1572659.1"/>
    </source>
</evidence>
<dbReference type="InterPro" id="IPR036477">
    <property type="entry name" value="Formyl_transf_N_sf"/>
</dbReference>
<evidence type="ECO:0000256" key="8">
    <source>
        <dbReference type="ARBA" id="ARBA00047664"/>
    </source>
</evidence>
<evidence type="ECO:0000256" key="4">
    <source>
        <dbReference type="ARBA" id="ARBA00022755"/>
    </source>
</evidence>
<evidence type="ECO:0000256" key="6">
    <source>
        <dbReference type="ARBA" id="ARBA00041324"/>
    </source>
</evidence>
<comment type="pathway">
    <text evidence="1">Purine metabolism; IMP biosynthesis via de novo pathway; N(2)-formyl-N(1)-(5-phospho-D-ribosyl)glycinamide from N(1)-(5-phospho-D-ribosyl)glycinamide (10-formyl THF route): step 1/1.</text>
</comment>
<name>A0ABV6YKG5_UNCEI</name>
<dbReference type="InterPro" id="IPR002376">
    <property type="entry name" value="Formyl_transf_N"/>
</dbReference>
<reference evidence="10 11" key="1">
    <citation type="submission" date="2024-09" db="EMBL/GenBank/DDBJ databases">
        <authorList>
            <person name="D'Angelo T."/>
        </authorList>
    </citation>
    <scope>NUCLEOTIDE SEQUENCE [LARGE SCALE GENOMIC DNA]</scope>
    <source>
        <strain evidence="10">SAG AM-320-E07</strain>
    </source>
</reference>
<evidence type="ECO:0000256" key="1">
    <source>
        <dbReference type="ARBA" id="ARBA00005054"/>
    </source>
</evidence>
<dbReference type="Gene3D" id="3.40.50.170">
    <property type="entry name" value="Formyl transferase, N-terminal domain"/>
    <property type="match status" value="1"/>
</dbReference>
<evidence type="ECO:0000313" key="11">
    <source>
        <dbReference type="Proteomes" id="UP001593833"/>
    </source>
</evidence>
<dbReference type="InterPro" id="IPR004607">
    <property type="entry name" value="GART"/>
</dbReference>
<gene>
    <name evidence="10" type="ORF">ACFL6M_03570</name>
</gene>
<dbReference type="GO" id="GO:0004644">
    <property type="term" value="F:phosphoribosylglycinamide formyltransferase activity"/>
    <property type="evidence" value="ECO:0007669"/>
    <property type="project" value="UniProtKB-EC"/>
</dbReference>
<protein>
    <recommendedName>
        <fullName evidence="2">phosphoribosylglycinamide formyltransferase 1</fullName>
        <ecNumber evidence="2">2.1.2.2</ecNumber>
    </recommendedName>
    <alternativeName>
        <fullName evidence="7">5'-phosphoribosylglycinamide transformylase</fullName>
    </alternativeName>
    <alternativeName>
        <fullName evidence="6">GAR transformylase</fullName>
    </alternativeName>
</protein>
<dbReference type="CDD" id="cd08645">
    <property type="entry name" value="FMT_core_GART"/>
    <property type="match status" value="1"/>
</dbReference>
<organism evidence="10 11">
    <name type="scientific">Eiseniibacteriota bacterium</name>
    <dbReference type="NCBI Taxonomy" id="2212470"/>
    <lineage>
        <taxon>Bacteria</taxon>
        <taxon>Candidatus Eiseniibacteriota</taxon>
    </lineage>
</organism>
<evidence type="ECO:0000256" key="3">
    <source>
        <dbReference type="ARBA" id="ARBA00022679"/>
    </source>
</evidence>
<evidence type="ECO:0000256" key="5">
    <source>
        <dbReference type="ARBA" id="ARBA00038440"/>
    </source>
</evidence>
<keyword evidence="3 10" id="KW-0808">Transferase</keyword>
<feature type="domain" description="Formyl transferase N-terminal" evidence="9">
    <location>
        <begin position="4"/>
        <end position="166"/>
    </location>
</feature>
<accession>A0ABV6YKG5</accession>
<dbReference type="PANTHER" id="PTHR43369">
    <property type="entry name" value="PHOSPHORIBOSYLGLYCINAMIDE FORMYLTRANSFERASE"/>
    <property type="match status" value="1"/>
</dbReference>
<evidence type="ECO:0000259" key="9">
    <source>
        <dbReference type="Pfam" id="PF00551"/>
    </source>
</evidence>
<dbReference type="PANTHER" id="PTHR43369:SF2">
    <property type="entry name" value="PHOSPHORIBOSYLGLYCINAMIDE FORMYLTRANSFERASE"/>
    <property type="match status" value="1"/>
</dbReference>
<keyword evidence="11" id="KW-1185">Reference proteome</keyword>
<dbReference type="PROSITE" id="PS00373">
    <property type="entry name" value="GART"/>
    <property type="match status" value="1"/>
</dbReference>